<evidence type="ECO:0000313" key="2">
    <source>
        <dbReference type="Proteomes" id="UP000647017"/>
    </source>
</evidence>
<name>A0ABQ4HNA8_9ACTN</name>
<protein>
    <submittedName>
        <fullName evidence="1">Uncharacterized protein</fullName>
    </submittedName>
</protein>
<proteinExistence type="predicted"/>
<reference evidence="1 2" key="1">
    <citation type="submission" date="2021-01" db="EMBL/GenBank/DDBJ databases">
        <title>Whole genome shotgun sequence of Verrucosispora andamanensis NBRC 109075.</title>
        <authorList>
            <person name="Komaki H."/>
            <person name="Tamura T."/>
        </authorList>
    </citation>
    <scope>NUCLEOTIDE SEQUENCE [LARGE SCALE GENOMIC DNA]</scope>
    <source>
        <strain evidence="1 2">NBRC 109075</strain>
    </source>
</reference>
<keyword evidence="2" id="KW-1185">Reference proteome</keyword>
<comment type="caution">
    <text evidence="1">The sequence shown here is derived from an EMBL/GenBank/DDBJ whole genome shotgun (WGS) entry which is preliminary data.</text>
</comment>
<evidence type="ECO:0000313" key="1">
    <source>
        <dbReference type="EMBL" id="GIJ07132.1"/>
    </source>
</evidence>
<organism evidence="1 2">
    <name type="scientific">Micromonospora andamanensis</name>
    <dbReference type="NCBI Taxonomy" id="1287068"/>
    <lineage>
        <taxon>Bacteria</taxon>
        <taxon>Bacillati</taxon>
        <taxon>Actinomycetota</taxon>
        <taxon>Actinomycetes</taxon>
        <taxon>Micromonosporales</taxon>
        <taxon>Micromonosporaceae</taxon>
        <taxon>Micromonospora</taxon>
    </lineage>
</organism>
<sequence length="76" mass="8056">MSSTLRDVEPAVGTPHVIIKHSSEDLTYIENHESTTSFLYFPEGYGASGLIAKVCRVSGRVGLSAADEASGSPTQE</sequence>
<dbReference type="Proteomes" id="UP000647017">
    <property type="component" value="Unassembled WGS sequence"/>
</dbReference>
<accession>A0ABQ4HNA8</accession>
<gene>
    <name evidence="1" type="ORF">Van01_03460</name>
</gene>
<dbReference type="EMBL" id="BOOZ01000002">
    <property type="protein sequence ID" value="GIJ07132.1"/>
    <property type="molecule type" value="Genomic_DNA"/>
</dbReference>